<name>A0ABN9RPY1_9DINO</name>
<reference evidence="2" key="1">
    <citation type="submission" date="2023-10" db="EMBL/GenBank/DDBJ databases">
        <authorList>
            <person name="Chen Y."/>
            <person name="Shah S."/>
            <person name="Dougan E. K."/>
            <person name="Thang M."/>
            <person name="Chan C."/>
        </authorList>
    </citation>
    <scope>NUCLEOTIDE SEQUENCE [LARGE SCALE GENOMIC DNA]</scope>
</reference>
<evidence type="ECO:0000313" key="2">
    <source>
        <dbReference type="EMBL" id="CAK0820285.1"/>
    </source>
</evidence>
<gene>
    <name evidence="2" type="ORF">PCOR1329_LOCUS22033</name>
</gene>
<feature type="compositionally biased region" description="Gly residues" evidence="1">
    <location>
        <begin position="115"/>
        <end position="127"/>
    </location>
</feature>
<comment type="caution">
    <text evidence="2">The sequence shown here is derived from an EMBL/GenBank/DDBJ whole genome shotgun (WGS) entry which is preliminary data.</text>
</comment>
<sequence>MQLVSAARRLGGEASSALTGLEVEQIASALKPLRQKWLAARWELPEPVDFDPREPARGWTKHHRASRSALQLRSVRRRIQERAERSYRARGWLLEEDAASPRRVGRPAPLEDGAAVGGRGRARGLGGDAKFRPR</sequence>
<protein>
    <submittedName>
        <fullName evidence="2">Uncharacterized protein</fullName>
    </submittedName>
</protein>
<keyword evidence="3" id="KW-1185">Reference proteome</keyword>
<dbReference type="Proteomes" id="UP001189429">
    <property type="component" value="Unassembled WGS sequence"/>
</dbReference>
<feature type="region of interest" description="Disordered" evidence="1">
    <location>
        <begin position="101"/>
        <end position="134"/>
    </location>
</feature>
<evidence type="ECO:0000256" key="1">
    <source>
        <dbReference type="SAM" id="MobiDB-lite"/>
    </source>
</evidence>
<dbReference type="EMBL" id="CAUYUJ010007313">
    <property type="protein sequence ID" value="CAK0820285.1"/>
    <property type="molecule type" value="Genomic_DNA"/>
</dbReference>
<accession>A0ABN9RPY1</accession>
<organism evidence="2 3">
    <name type="scientific">Prorocentrum cordatum</name>
    <dbReference type="NCBI Taxonomy" id="2364126"/>
    <lineage>
        <taxon>Eukaryota</taxon>
        <taxon>Sar</taxon>
        <taxon>Alveolata</taxon>
        <taxon>Dinophyceae</taxon>
        <taxon>Prorocentrales</taxon>
        <taxon>Prorocentraceae</taxon>
        <taxon>Prorocentrum</taxon>
    </lineage>
</organism>
<evidence type="ECO:0000313" key="3">
    <source>
        <dbReference type="Proteomes" id="UP001189429"/>
    </source>
</evidence>
<proteinExistence type="predicted"/>